<dbReference type="EMBL" id="JXJN01005885">
    <property type="status" value="NOT_ANNOTATED_CDS"/>
    <property type="molecule type" value="Genomic_DNA"/>
</dbReference>
<accession>A0A1B0AYN4</accession>
<evidence type="ECO:0000256" key="1">
    <source>
        <dbReference type="ARBA" id="ARBA00005361"/>
    </source>
</evidence>
<keyword evidence="3" id="KW-1185">Reference proteome</keyword>
<dbReference type="Pfam" id="PF03645">
    <property type="entry name" value="Tctex-1"/>
    <property type="match status" value="1"/>
</dbReference>
<evidence type="ECO:0000313" key="2">
    <source>
        <dbReference type="EnsemblMetazoa" id="GPPI013189-PA"/>
    </source>
</evidence>
<dbReference type="CDD" id="cd21451">
    <property type="entry name" value="DLC-like_TCTEX1D"/>
    <property type="match status" value="1"/>
</dbReference>
<dbReference type="InterPro" id="IPR038586">
    <property type="entry name" value="Tctex-1-like_sf"/>
</dbReference>
<dbReference type="EnsemblMetazoa" id="GPPI013189-RA">
    <property type="protein sequence ID" value="GPPI013189-PA"/>
    <property type="gene ID" value="GPPI013189"/>
</dbReference>
<sequence>MATWSNMKSRITATVRTTSRMNALLSESLLSKRKAMVKTATNEEEEEEEVENAKPKNNWSFFHTNFCMEQVHKLIETTIEERLTWDRFSRSYDSWRALQLTENLAAEIRDRVRKCNYKRYRIVCLLSLIEKQNQGATMSMRHSMDEKMDNFTSLIYERPTYFIIAIVSLDSGKVSEPTALRTYRNQNHGHVMLKVLS</sequence>
<reference evidence="2" key="2">
    <citation type="submission" date="2020-05" db="UniProtKB">
        <authorList>
            <consortium name="EnsemblMetazoa"/>
        </authorList>
    </citation>
    <scope>IDENTIFICATION</scope>
    <source>
        <strain evidence="2">IAEA</strain>
    </source>
</reference>
<dbReference type="STRING" id="67801.A0A1B0AYN4"/>
<dbReference type="Gene3D" id="3.30.1140.40">
    <property type="entry name" value="Tctex-1"/>
    <property type="match status" value="1"/>
</dbReference>
<organism evidence="2 3">
    <name type="scientific">Glossina palpalis gambiensis</name>
    <dbReference type="NCBI Taxonomy" id="67801"/>
    <lineage>
        <taxon>Eukaryota</taxon>
        <taxon>Metazoa</taxon>
        <taxon>Ecdysozoa</taxon>
        <taxon>Arthropoda</taxon>
        <taxon>Hexapoda</taxon>
        <taxon>Insecta</taxon>
        <taxon>Pterygota</taxon>
        <taxon>Neoptera</taxon>
        <taxon>Endopterygota</taxon>
        <taxon>Diptera</taxon>
        <taxon>Brachycera</taxon>
        <taxon>Muscomorpha</taxon>
        <taxon>Hippoboscoidea</taxon>
        <taxon>Glossinidae</taxon>
        <taxon>Glossina</taxon>
    </lineage>
</organism>
<dbReference type="GO" id="GO:0045505">
    <property type="term" value="F:dynein intermediate chain binding"/>
    <property type="evidence" value="ECO:0007669"/>
    <property type="project" value="TreeGrafter"/>
</dbReference>
<evidence type="ECO:0000313" key="3">
    <source>
        <dbReference type="Proteomes" id="UP000092460"/>
    </source>
</evidence>
<dbReference type="AlphaFoldDB" id="A0A1B0AYN4"/>
<dbReference type="GO" id="GO:0005737">
    <property type="term" value="C:cytoplasm"/>
    <property type="evidence" value="ECO:0007669"/>
    <property type="project" value="TreeGrafter"/>
</dbReference>
<dbReference type="InterPro" id="IPR005334">
    <property type="entry name" value="Tctex-1-like"/>
</dbReference>
<name>A0A1B0AYN4_9MUSC</name>
<dbReference type="PANTHER" id="PTHR21255">
    <property type="entry name" value="T-COMPLEX-ASSOCIATED-TESTIS-EXPRESSED 1/ DYNEIN LIGHT CHAIN"/>
    <property type="match status" value="1"/>
</dbReference>
<dbReference type="Proteomes" id="UP000092460">
    <property type="component" value="Unassembled WGS sequence"/>
</dbReference>
<reference evidence="3" key="1">
    <citation type="submission" date="2015-01" db="EMBL/GenBank/DDBJ databases">
        <authorList>
            <person name="Aksoy S."/>
            <person name="Warren W."/>
            <person name="Wilson R.K."/>
        </authorList>
    </citation>
    <scope>NUCLEOTIDE SEQUENCE [LARGE SCALE GENOMIC DNA]</scope>
    <source>
        <strain evidence="3">IAEA</strain>
    </source>
</reference>
<proteinExistence type="inferred from homology"/>
<protein>
    <submittedName>
        <fullName evidence="2">Uncharacterized protein</fullName>
    </submittedName>
</protein>
<dbReference type="VEuPathDB" id="VectorBase:GPPI013189"/>
<dbReference type="PANTHER" id="PTHR21255:SF65">
    <property type="entry name" value="TCTEX1 DOMAIN-CONTAINING PROTEIN 2"/>
    <property type="match status" value="1"/>
</dbReference>
<dbReference type="GO" id="GO:0007018">
    <property type="term" value="P:microtubule-based movement"/>
    <property type="evidence" value="ECO:0007669"/>
    <property type="project" value="TreeGrafter"/>
</dbReference>
<dbReference type="GO" id="GO:0005868">
    <property type="term" value="C:cytoplasmic dynein complex"/>
    <property type="evidence" value="ECO:0007669"/>
    <property type="project" value="TreeGrafter"/>
</dbReference>
<comment type="similarity">
    <text evidence="1">Belongs to the dynein light chain Tctex-type family.</text>
</comment>